<sequence>MAATCSGDWRIWMSFDERQCQALPANGRRYPSVTSGGISYLRAYYSVLRQGSPQLSDLKEISSKGMPVSKPATKGRRTEFFAGKQQDWVGRPDMGCKGEAGSGRKVPEMARRRGMEIRWWFVGKKAVFLPVYIQNKETVRGSMCRTLQEEIGGNKEATSGSSTPSTPPATKARDKLLYGVLR</sequence>
<protein>
    <submittedName>
        <fullName evidence="2">Uncharacterized protein</fullName>
    </submittedName>
</protein>
<feature type="compositionally biased region" description="Low complexity" evidence="1">
    <location>
        <begin position="157"/>
        <end position="170"/>
    </location>
</feature>
<dbReference type="AlphaFoldDB" id="A0AAD7A500"/>
<evidence type="ECO:0000256" key="1">
    <source>
        <dbReference type="SAM" id="MobiDB-lite"/>
    </source>
</evidence>
<comment type="caution">
    <text evidence="2">The sequence shown here is derived from an EMBL/GenBank/DDBJ whole genome shotgun (WGS) entry which is preliminary data.</text>
</comment>
<keyword evidence="3" id="KW-1185">Reference proteome</keyword>
<gene>
    <name evidence="2" type="ORF">DFH08DRAFT_807009</name>
</gene>
<proteinExistence type="predicted"/>
<dbReference type="EMBL" id="JARIHO010000015">
    <property type="protein sequence ID" value="KAJ7349659.1"/>
    <property type="molecule type" value="Genomic_DNA"/>
</dbReference>
<name>A0AAD7A500_9AGAR</name>
<dbReference type="Proteomes" id="UP001218218">
    <property type="component" value="Unassembled WGS sequence"/>
</dbReference>
<evidence type="ECO:0000313" key="2">
    <source>
        <dbReference type="EMBL" id="KAJ7349659.1"/>
    </source>
</evidence>
<organism evidence="2 3">
    <name type="scientific">Mycena albidolilacea</name>
    <dbReference type="NCBI Taxonomy" id="1033008"/>
    <lineage>
        <taxon>Eukaryota</taxon>
        <taxon>Fungi</taxon>
        <taxon>Dikarya</taxon>
        <taxon>Basidiomycota</taxon>
        <taxon>Agaricomycotina</taxon>
        <taxon>Agaricomycetes</taxon>
        <taxon>Agaricomycetidae</taxon>
        <taxon>Agaricales</taxon>
        <taxon>Marasmiineae</taxon>
        <taxon>Mycenaceae</taxon>
        <taxon>Mycena</taxon>
    </lineage>
</organism>
<feature type="region of interest" description="Disordered" evidence="1">
    <location>
        <begin position="151"/>
        <end position="173"/>
    </location>
</feature>
<evidence type="ECO:0000313" key="3">
    <source>
        <dbReference type="Proteomes" id="UP001218218"/>
    </source>
</evidence>
<reference evidence="2" key="1">
    <citation type="submission" date="2023-03" db="EMBL/GenBank/DDBJ databases">
        <title>Massive genome expansion in bonnet fungi (Mycena s.s.) driven by repeated elements and novel gene families across ecological guilds.</title>
        <authorList>
            <consortium name="Lawrence Berkeley National Laboratory"/>
            <person name="Harder C.B."/>
            <person name="Miyauchi S."/>
            <person name="Viragh M."/>
            <person name="Kuo A."/>
            <person name="Thoen E."/>
            <person name="Andreopoulos B."/>
            <person name="Lu D."/>
            <person name="Skrede I."/>
            <person name="Drula E."/>
            <person name="Henrissat B."/>
            <person name="Morin E."/>
            <person name="Kohler A."/>
            <person name="Barry K."/>
            <person name="LaButti K."/>
            <person name="Morin E."/>
            <person name="Salamov A."/>
            <person name="Lipzen A."/>
            <person name="Mereny Z."/>
            <person name="Hegedus B."/>
            <person name="Baldrian P."/>
            <person name="Stursova M."/>
            <person name="Weitz H."/>
            <person name="Taylor A."/>
            <person name="Grigoriev I.V."/>
            <person name="Nagy L.G."/>
            <person name="Martin F."/>
            <person name="Kauserud H."/>
        </authorList>
    </citation>
    <scope>NUCLEOTIDE SEQUENCE</scope>
    <source>
        <strain evidence="2">CBHHK002</strain>
    </source>
</reference>
<accession>A0AAD7A500</accession>